<reference evidence="2" key="1">
    <citation type="submission" date="2017-02" db="UniProtKB">
        <authorList>
            <consortium name="WormBaseParasite"/>
        </authorList>
    </citation>
    <scope>IDENTIFICATION</scope>
</reference>
<protein>
    <submittedName>
        <fullName evidence="2">DM10 domain-containing protein</fullName>
    </submittedName>
</protein>
<sequence length="74" mass="8415">MRVHARTMTCPMQDAKRAFTQGDSIFVHDRFLVMDDESAQLVMQDDFALFANFPVYESSTIIAYIDASCGSMLR</sequence>
<dbReference type="WBParaSite" id="ALUE_0000399801-mRNA-1">
    <property type="protein sequence ID" value="ALUE_0000399801-mRNA-1"/>
    <property type="gene ID" value="ALUE_0000399801"/>
</dbReference>
<dbReference type="Proteomes" id="UP000036681">
    <property type="component" value="Unplaced"/>
</dbReference>
<dbReference type="AlphaFoldDB" id="A0A0M3HPU9"/>
<proteinExistence type="predicted"/>
<evidence type="ECO:0000313" key="1">
    <source>
        <dbReference type="Proteomes" id="UP000036681"/>
    </source>
</evidence>
<keyword evidence="1" id="KW-1185">Reference proteome</keyword>
<organism evidence="1 2">
    <name type="scientific">Ascaris lumbricoides</name>
    <name type="common">Giant roundworm</name>
    <dbReference type="NCBI Taxonomy" id="6252"/>
    <lineage>
        <taxon>Eukaryota</taxon>
        <taxon>Metazoa</taxon>
        <taxon>Ecdysozoa</taxon>
        <taxon>Nematoda</taxon>
        <taxon>Chromadorea</taxon>
        <taxon>Rhabditida</taxon>
        <taxon>Spirurina</taxon>
        <taxon>Ascaridomorpha</taxon>
        <taxon>Ascaridoidea</taxon>
        <taxon>Ascarididae</taxon>
        <taxon>Ascaris</taxon>
    </lineage>
</organism>
<accession>A0A0M3HPU9</accession>
<name>A0A0M3HPU9_ASCLU</name>
<evidence type="ECO:0000313" key="2">
    <source>
        <dbReference type="WBParaSite" id="ALUE_0000399801-mRNA-1"/>
    </source>
</evidence>